<dbReference type="GO" id="GO:0016887">
    <property type="term" value="F:ATP hydrolysis activity"/>
    <property type="evidence" value="ECO:0007669"/>
    <property type="project" value="InterPro"/>
</dbReference>
<sequence>MDVLNSFLNTTQSVNAVIRRLAHLLRPPERIGTTEWARKLRRMSAKATASPGRYNPNITPWVFGMHAALDDPAVQKVVCMKSAQVAWTDGVLLNYIGRRIDADRYCMGRFTACGRTRRYKSFHRERYDKIGGCCMSILVKWDGSARHTSAIFQFSSADLISLQR</sequence>
<dbReference type="InterPro" id="IPR046453">
    <property type="entry name" value="GpA_ATPase"/>
</dbReference>
<protein>
    <submittedName>
        <fullName evidence="1">Phage terminase large subunit family protein</fullName>
    </submittedName>
</protein>
<gene>
    <name evidence="1" type="ORF">I6G56_06415</name>
</gene>
<name>A0A7U4P5M2_9BURK</name>
<dbReference type="Pfam" id="PF05876">
    <property type="entry name" value="GpA_ATPase"/>
    <property type="match status" value="1"/>
</dbReference>
<proteinExistence type="predicted"/>
<accession>A0A7T2U2Y2</accession>
<dbReference type="AlphaFoldDB" id="A0A7U4P5M2"/>
<dbReference type="KEGG" id="bhg:I6G56_06415"/>
<evidence type="ECO:0000313" key="2">
    <source>
        <dbReference type="Proteomes" id="UP000594943"/>
    </source>
</evidence>
<dbReference type="EMBL" id="CP065686">
    <property type="protein sequence ID" value="QPS44722.1"/>
    <property type="molecule type" value="Genomic_DNA"/>
</dbReference>
<evidence type="ECO:0000313" key="1">
    <source>
        <dbReference type="EMBL" id="QPS44722.1"/>
    </source>
</evidence>
<dbReference type="Proteomes" id="UP000594943">
    <property type="component" value="Chromosome 1"/>
</dbReference>
<accession>A0A7U4P5M2</accession>
<reference evidence="1 2" key="1">
    <citation type="submission" date="2020-12" db="EMBL/GenBank/DDBJ databases">
        <title>FDA dAtabase for Regulatory Grade micrObial Sequences (FDA-ARGOS): Supporting development and validation of Infectious Disease Dx tests.</title>
        <authorList>
            <person name="Nelson B."/>
            <person name="Plummer A."/>
            <person name="Tallon L."/>
            <person name="Sadzewicz L."/>
            <person name="Zhao X."/>
            <person name="Boylan J."/>
            <person name="Ott S."/>
            <person name="Bowen H."/>
            <person name="Vavikolanu K."/>
            <person name="Mehta A."/>
            <person name="Aluvathingal J."/>
            <person name="Nadendla S."/>
            <person name="Myers T."/>
            <person name="Yan Y."/>
            <person name="Sichtig H."/>
        </authorList>
    </citation>
    <scope>NUCLEOTIDE SEQUENCE [LARGE SCALE GENOMIC DNA]</scope>
    <source>
        <strain evidence="1 2">FDAARGOS_899</strain>
    </source>
</reference>
<organism evidence="1 2">
    <name type="scientific">Burkholderia humptydooensis</name>
    <dbReference type="NCBI Taxonomy" id="430531"/>
    <lineage>
        <taxon>Bacteria</taxon>
        <taxon>Pseudomonadati</taxon>
        <taxon>Pseudomonadota</taxon>
        <taxon>Betaproteobacteria</taxon>
        <taxon>Burkholderiales</taxon>
        <taxon>Burkholderiaceae</taxon>
        <taxon>Burkholderia</taxon>
        <taxon>pseudomallei group</taxon>
    </lineage>
</organism>